<keyword evidence="2" id="KW-1185">Reference proteome</keyword>
<name>A0A9P1J4U3_9PELO</name>
<gene>
    <name evidence="1" type="ORF">CAMP_LOCUS19208</name>
</gene>
<dbReference type="AlphaFoldDB" id="A0A9P1J4U3"/>
<evidence type="ECO:0000313" key="1">
    <source>
        <dbReference type="EMBL" id="CAI5456571.1"/>
    </source>
</evidence>
<sequence length="282" mass="33763">MNSDNSKLPIQPLKLYQICNLRMIEQMIEKINQRPKQTDFQYWMFGYFLHWMSKKANTQESYQYVCKLFKKLYIYKQKVWNNYPRLENGKFKALHLEKFFNDDEEEIVYLYDAHINEEQIAQLISSKRMTDFTLEDIIKLGNLINEYDVVGMSCLEPPYPYMPGFKIVIENFPGEVCLQKMTTDYQFLNAASLILEEKLHDKYSTMLHSDGGICSGQNRLHMIFRTPNDQAVFNQFLSEFFSGLDQVHCAPDLWHYYTWRNPCVKETLYYTQMNLDVHFKLR</sequence>
<reference evidence="1" key="1">
    <citation type="submission" date="2022-11" db="EMBL/GenBank/DDBJ databases">
        <authorList>
            <person name="Kikuchi T."/>
        </authorList>
    </citation>
    <scope>NUCLEOTIDE SEQUENCE</scope>
    <source>
        <strain evidence="1">PS1010</strain>
    </source>
</reference>
<accession>A0A9P1J4U3</accession>
<dbReference type="Proteomes" id="UP001152747">
    <property type="component" value="Unassembled WGS sequence"/>
</dbReference>
<protein>
    <submittedName>
        <fullName evidence="1">Uncharacterized protein</fullName>
    </submittedName>
</protein>
<comment type="caution">
    <text evidence="1">The sequence shown here is derived from an EMBL/GenBank/DDBJ whole genome shotgun (WGS) entry which is preliminary data.</text>
</comment>
<evidence type="ECO:0000313" key="2">
    <source>
        <dbReference type="Proteomes" id="UP001152747"/>
    </source>
</evidence>
<dbReference type="EMBL" id="CANHGI010000006">
    <property type="protein sequence ID" value="CAI5456571.1"/>
    <property type="molecule type" value="Genomic_DNA"/>
</dbReference>
<organism evidence="1 2">
    <name type="scientific">Caenorhabditis angaria</name>
    <dbReference type="NCBI Taxonomy" id="860376"/>
    <lineage>
        <taxon>Eukaryota</taxon>
        <taxon>Metazoa</taxon>
        <taxon>Ecdysozoa</taxon>
        <taxon>Nematoda</taxon>
        <taxon>Chromadorea</taxon>
        <taxon>Rhabditida</taxon>
        <taxon>Rhabditina</taxon>
        <taxon>Rhabditomorpha</taxon>
        <taxon>Rhabditoidea</taxon>
        <taxon>Rhabditidae</taxon>
        <taxon>Peloderinae</taxon>
        <taxon>Caenorhabditis</taxon>
    </lineage>
</organism>
<proteinExistence type="predicted"/>